<sequence>EEWRPGDKILNFFFFEIIKEYNQFVVDKIRYGDVTSQYEIAHNFAFGTKFKPTYKCGISFLISTIWAMLVFQMLLILLGSILVFVNSRSGRGTHMEWKDWARNLLDVLCCFGRLSERSYEQMVKEREENIVYAFDEDEEWREQQEKQGTFCRQK</sequence>
<feature type="non-terminal residue" evidence="2">
    <location>
        <position position="1"/>
    </location>
</feature>
<organism evidence="2 3">
    <name type="scientific">Reticulomyxa filosa</name>
    <dbReference type="NCBI Taxonomy" id="46433"/>
    <lineage>
        <taxon>Eukaryota</taxon>
        <taxon>Sar</taxon>
        <taxon>Rhizaria</taxon>
        <taxon>Retaria</taxon>
        <taxon>Foraminifera</taxon>
        <taxon>Monothalamids</taxon>
        <taxon>Reticulomyxidae</taxon>
        <taxon>Reticulomyxa</taxon>
    </lineage>
</organism>
<evidence type="ECO:0000313" key="3">
    <source>
        <dbReference type="Proteomes" id="UP000023152"/>
    </source>
</evidence>
<keyword evidence="1" id="KW-0812">Transmembrane</keyword>
<evidence type="ECO:0000313" key="2">
    <source>
        <dbReference type="EMBL" id="ETO31031.1"/>
    </source>
</evidence>
<accession>X6NYG7</accession>
<evidence type="ECO:0000256" key="1">
    <source>
        <dbReference type="SAM" id="Phobius"/>
    </source>
</evidence>
<reference evidence="2 3" key="1">
    <citation type="journal article" date="2013" name="Curr. Biol.">
        <title>The Genome of the Foraminiferan Reticulomyxa filosa.</title>
        <authorList>
            <person name="Glockner G."/>
            <person name="Hulsmann N."/>
            <person name="Schleicher M."/>
            <person name="Noegel A.A."/>
            <person name="Eichinger L."/>
            <person name="Gallinger C."/>
            <person name="Pawlowski J."/>
            <person name="Sierra R."/>
            <person name="Euteneuer U."/>
            <person name="Pillet L."/>
            <person name="Moustafa A."/>
            <person name="Platzer M."/>
            <person name="Groth M."/>
            <person name="Szafranski K."/>
            <person name="Schliwa M."/>
        </authorList>
    </citation>
    <scope>NUCLEOTIDE SEQUENCE [LARGE SCALE GENOMIC DNA]</scope>
</reference>
<gene>
    <name evidence="2" type="ORF">RFI_06091</name>
</gene>
<name>X6NYG7_RETFI</name>
<dbReference type="EMBL" id="ASPP01005173">
    <property type="protein sequence ID" value="ETO31031.1"/>
    <property type="molecule type" value="Genomic_DNA"/>
</dbReference>
<dbReference type="AlphaFoldDB" id="X6NYG7"/>
<comment type="caution">
    <text evidence="2">The sequence shown here is derived from an EMBL/GenBank/DDBJ whole genome shotgun (WGS) entry which is preliminary data.</text>
</comment>
<protein>
    <submittedName>
        <fullName evidence="2">Uncharacterized protein</fullName>
    </submittedName>
</protein>
<proteinExistence type="predicted"/>
<keyword evidence="1" id="KW-1133">Transmembrane helix</keyword>
<feature type="transmembrane region" description="Helical" evidence="1">
    <location>
        <begin position="58"/>
        <end position="85"/>
    </location>
</feature>
<keyword evidence="1" id="KW-0472">Membrane</keyword>
<keyword evidence="3" id="KW-1185">Reference proteome</keyword>
<dbReference type="Proteomes" id="UP000023152">
    <property type="component" value="Unassembled WGS sequence"/>
</dbReference>